<name>G8R4J3_OWEHD</name>
<dbReference type="GO" id="GO:0006508">
    <property type="term" value="P:proteolysis"/>
    <property type="evidence" value="ECO:0007669"/>
    <property type="project" value="InterPro"/>
</dbReference>
<reference evidence="3 4" key="1">
    <citation type="journal article" date="2012" name="Stand. Genomic Sci.">
        <title>Genome sequence of the orange-pigmented seawater bacterium Owenweeksia hongkongensis type strain (UST20020801(T)).</title>
        <authorList>
            <person name="Riedel T."/>
            <person name="Held B."/>
            <person name="Nolan M."/>
            <person name="Lucas S."/>
            <person name="Lapidus A."/>
            <person name="Tice H."/>
            <person name="Del Rio T.G."/>
            <person name="Cheng J.F."/>
            <person name="Han C."/>
            <person name="Tapia R."/>
            <person name="Goodwin L.A."/>
            <person name="Pitluck S."/>
            <person name="Liolios K."/>
            <person name="Mavromatis K."/>
            <person name="Pagani I."/>
            <person name="Ivanova N."/>
            <person name="Mikhailova N."/>
            <person name="Pati A."/>
            <person name="Chen A."/>
            <person name="Palaniappan K."/>
            <person name="Rohde M."/>
            <person name="Tindall B.J."/>
            <person name="Detter J.C."/>
            <person name="Goker M."/>
            <person name="Woyke T."/>
            <person name="Bristow J."/>
            <person name="Eisen J.A."/>
            <person name="Markowitz V."/>
            <person name="Hugenholtz P."/>
            <person name="Klenk H.P."/>
            <person name="Kyrpides N.C."/>
        </authorList>
    </citation>
    <scope>NUCLEOTIDE SEQUENCE</scope>
    <source>
        <strain evidence="4">DSM 17368 / JCM 12287 / NRRL B-23963</strain>
    </source>
</reference>
<dbReference type="PANTHER" id="PTHR34385">
    <property type="entry name" value="D-ALANYL-D-ALANINE CARBOXYPEPTIDASE"/>
    <property type="match status" value="1"/>
</dbReference>
<dbReference type="eggNOG" id="COG1876">
    <property type="taxonomic scope" value="Bacteria"/>
</dbReference>
<dbReference type="HOGENOM" id="CLU_081855_1_0_10"/>
<evidence type="ECO:0000259" key="2">
    <source>
        <dbReference type="Pfam" id="PF02557"/>
    </source>
</evidence>
<dbReference type="KEGG" id="oho:Oweho_1075"/>
<keyword evidence="3" id="KW-0645">Protease</keyword>
<organism evidence="3 4">
    <name type="scientific">Owenweeksia hongkongensis (strain DSM 17368 / CIP 108786 / JCM 12287 / NRRL B-23963 / UST20020801)</name>
    <dbReference type="NCBI Taxonomy" id="926562"/>
    <lineage>
        <taxon>Bacteria</taxon>
        <taxon>Pseudomonadati</taxon>
        <taxon>Bacteroidota</taxon>
        <taxon>Flavobacteriia</taxon>
        <taxon>Flavobacteriales</taxon>
        <taxon>Owenweeksiaceae</taxon>
        <taxon>Owenweeksia</taxon>
    </lineage>
</organism>
<dbReference type="AlphaFoldDB" id="G8R4J3"/>
<keyword evidence="1" id="KW-0732">Signal</keyword>
<keyword evidence="3" id="KW-0378">Hydrolase</keyword>
<keyword evidence="4" id="KW-1185">Reference proteome</keyword>
<evidence type="ECO:0000313" key="4">
    <source>
        <dbReference type="Proteomes" id="UP000005631"/>
    </source>
</evidence>
<dbReference type="STRING" id="926562.Oweho_1075"/>
<gene>
    <name evidence="3" type="ordered locus">Oweho_1075</name>
</gene>
<proteinExistence type="predicted"/>
<dbReference type="EMBL" id="CP003156">
    <property type="protein sequence ID" value="AEV32082.1"/>
    <property type="molecule type" value="Genomic_DNA"/>
</dbReference>
<dbReference type="Proteomes" id="UP000005631">
    <property type="component" value="Chromosome"/>
</dbReference>
<dbReference type="GO" id="GO:0004180">
    <property type="term" value="F:carboxypeptidase activity"/>
    <property type="evidence" value="ECO:0007669"/>
    <property type="project" value="UniProtKB-KW"/>
</dbReference>
<evidence type="ECO:0000313" key="3">
    <source>
        <dbReference type="EMBL" id="AEV32082.1"/>
    </source>
</evidence>
<dbReference type="InterPro" id="IPR003709">
    <property type="entry name" value="VanY-like_core_dom"/>
</dbReference>
<dbReference type="InterPro" id="IPR009045">
    <property type="entry name" value="Zn_M74/Hedgehog-like"/>
</dbReference>
<dbReference type="PANTHER" id="PTHR34385:SF1">
    <property type="entry name" value="PEPTIDOGLYCAN L-ALANYL-D-GLUTAMATE ENDOPEPTIDASE CWLK"/>
    <property type="match status" value="1"/>
</dbReference>
<dbReference type="CDD" id="cd14847">
    <property type="entry name" value="DD-carboxypeptidase_like"/>
    <property type="match status" value="1"/>
</dbReference>
<dbReference type="InterPro" id="IPR052179">
    <property type="entry name" value="DD-CPase-like"/>
</dbReference>
<sequence>MKKYILLFALSLSVFIADAKEPPVYTKAEILGDVDPSSNKGFDKIKSKYTTKSGIYLRDEVYDAFKDMWKDAKKDGVNLVIISAMRNRNYQAGIWNRKWKSYGGDVSDRAERILQYSSMPGTSRHHWGTDFDLNSLENSYFESGEGKNIYDWLSANAHKYGFFQPYTLFDDYRDAGYREEKWHWSYYPTASKFQRAYNHIVKYDDIKGFDGSEYAPTLDVINNYVNGIEMPPYFSEQ</sequence>
<dbReference type="Gene3D" id="3.30.1380.10">
    <property type="match status" value="1"/>
</dbReference>
<dbReference type="SUPFAM" id="SSF55166">
    <property type="entry name" value="Hedgehog/DD-peptidase"/>
    <property type="match status" value="1"/>
</dbReference>
<dbReference type="Pfam" id="PF02557">
    <property type="entry name" value="VanY"/>
    <property type="match status" value="1"/>
</dbReference>
<protein>
    <submittedName>
        <fullName evidence="3">D-alanyl-D-alanine carboxypeptidase</fullName>
    </submittedName>
</protein>
<feature type="chain" id="PRO_5003515438" evidence="1">
    <location>
        <begin position="20"/>
        <end position="237"/>
    </location>
</feature>
<dbReference type="RefSeq" id="WP_014201442.1">
    <property type="nucleotide sequence ID" value="NC_016599.1"/>
</dbReference>
<feature type="signal peptide" evidence="1">
    <location>
        <begin position="1"/>
        <end position="19"/>
    </location>
</feature>
<dbReference type="OrthoDB" id="9792074at2"/>
<feature type="domain" description="D-alanyl-D-alanine carboxypeptidase-like core" evidence="2">
    <location>
        <begin position="55"/>
        <end position="188"/>
    </location>
</feature>
<keyword evidence="3" id="KW-0121">Carboxypeptidase</keyword>
<accession>G8R4J3</accession>
<evidence type="ECO:0000256" key="1">
    <source>
        <dbReference type="SAM" id="SignalP"/>
    </source>
</evidence>